<dbReference type="OrthoDB" id="7867286at2759"/>
<evidence type="ECO:0000256" key="1">
    <source>
        <dbReference type="ARBA" id="ARBA00004651"/>
    </source>
</evidence>
<reference evidence="8" key="2">
    <citation type="submission" date="2025-08" db="UniProtKB">
        <authorList>
            <consortium name="RefSeq"/>
        </authorList>
    </citation>
    <scope>IDENTIFICATION</scope>
    <source>
        <strain evidence="8">14028-0561.14</strain>
        <tissue evidence="8">Whole fly</tissue>
    </source>
</reference>
<evidence type="ECO:0000313" key="7">
    <source>
        <dbReference type="Proteomes" id="UP001652661"/>
    </source>
</evidence>
<proteinExistence type="predicted"/>
<keyword evidence="4 6" id="KW-1133">Transmembrane helix</keyword>
<evidence type="ECO:0000256" key="4">
    <source>
        <dbReference type="ARBA" id="ARBA00022989"/>
    </source>
</evidence>
<keyword evidence="7" id="KW-1185">Reference proteome</keyword>
<feature type="transmembrane region" description="Helical" evidence="6">
    <location>
        <begin position="16"/>
        <end position="35"/>
    </location>
</feature>
<comment type="subcellular location">
    <subcellularLocation>
        <location evidence="1">Cell membrane</location>
        <topology evidence="1">Multi-pass membrane protein</topology>
    </subcellularLocation>
</comment>
<dbReference type="RefSeq" id="XP_017022053.1">
    <property type="nucleotide sequence ID" value="XM_017166564.1"/>
</dbReference>
<evidence type="ECO:0000256" key="5">
    <source>
        <dbReference type="ARBA" id="ARBA00023136"/>
    </source>
</evidence>
<evidence type="ECO:0000256" key="3">
    <source>
        <dbReference type="ARBA" id="ARBA00022692"/>
    </source>
</evidence>
<sequence>MLFKTKRSGFGGKYELVLLILALSGLIYEGMFILHLYQLKKYWIIDVYLSISNKLIMHIAFVGYLTLGLLYADLNNFVSTEFKSQLESLEEQPTRRKLRKARKSLDKCLTLYKDLEVFFTHLNLYEFRVRPLGLFDISNELFLDFLSALITYLTVVIQYGMQLETFSLLLSKRLSYITN</sequence>
<dbReference type="GeneID" id="108074491"/>
<dbReference type="Proteomes" id="UP001652661">
    <property type="component" value="Chromosome 2L"/>
</dbReference>
<dbReference type="GO" id="GO:0050909">
    <property type="term" value="P:sensory perception of taste"/>
    <property type="evidence" value="ECO:0007669"/>
    <property type="project" value="InterPro"/>
</dbReference>
<keyword evidence="2" id="KW-1003">Cell membrane</keyword>
<evidence type="ECO:0000313" key="8">
    <source>
        <dbReference type="RefSeq" id="XP_017022053.1"/>
    </source>
</evidence>
<feature type="transmembrane region" description="Helical" evidence="6">
    <location>
        <begin position="55"/>
        <end position="74"/>
    </location>
</feature>
<keyword evidence="5 6" id="KW-0472">Membrane</keyword>
<dbReference type="Pfam" id="PF08395">
    <property type="entry name" value="7tm_7"/>
    <property type="match status" value="1"/>
</dbReference>
<keyword evidence="3 6" id="KW-0812">Transmembrane</keyword>
<dbReference type="InterPro" id="IPR013604">
    <property type="entry name" value="7TM_chemorcpt"/>
</dbReference>
<organism evidence="7 8">
    <name type="scientific">Drosophila kikkawai</name>
    <name type="common">Fruit fly</name>
    <dbReference type="NCBI Taxonomy" id="30033"/>
    <lineage>
        <taxon>Eukaryota</taxon>
        <taxon>Metazoa</taxon>
        <taxon>Ecdysozoa</taxon>
        <taxon>Arthropoda</taxon>
        <taxon>Hexapoda</taxon>
        <taxon>Insecta</taxon>
        <taxon>Pterygota</taxon>
        <taxon>Neoptera</taxon>
        <taxon>Endopterygota</taxon>
        <taxon>Diptera</taxon>
        <taxon>Brachycera</taxon>
        <taxon>Muscomorpha</taxon>
        <taxon>Ephydroidea</taxon>
        <taxon>Drosophilidae</taxon>
        <taxon>Drosophila</taxon>
        <taxon>Sophophora</taxon>
    </lineage>
</organism>
<protein>
    <submittedName>
        <fullName evidence="8">Gustatory receptor 93c</fullName>
    </submittedName>
</protein>
<evidence type="ECO:0000256" key="6">
    <source>
        <dbReference type="SAM" id="Phobius"/>
    </source>
</evidence>
<gene>
    <name evidence="8" type="primary">LOC108074491</name>
</gene>
<keyword evidence="8" id="KW-0675">Receptor</keyword>
<accession>A0A6P4IHL7</accession>
<dbReference type="GO" id="GO:0005886">
    <property type="term" value="C:plasma membrane"/>
    <property type="evidence" value="ECO:0007669"/>
    <property type="project" value="UniProtKB-SubCell"/>
</dbReference>
<name>A0A6P4IHL7_DROKI</name>
<evidence type="ECO:0000256" key="2">
    <source>
        <dbReference type="ARBA" id="ARBA00022475"/>
    </source>
</evidence>
<reference evidence="7" key="1">
    <citation type="submission" date="2025-05" db="UniProtKB">
        <authorList>
            <consortium name="RefSeq"/>
        </authorList>
    </citation>
    <scope>NUCLEOTIDE SEQUENCE [LARGE SCALE GENOMIC DNA]</scope>
    <source>
        <strain evidence="7">14028-0561.14</strain>
    </source>
</reference>
<feature type="transmembrane region" description="Helical" evidence="6">
    <location>
        <begin position="141"/>
        <end position="161"/>
    </location>
</feature>
<dbReference type="AlphaFoldDB" id="A0A6P4IHL7"/>